<comment type="subunit">
    <text evidence="11">Core subunit of respiratory chain NADH dehydrogenase (Complex I) which is composed of 45 different subunits. This is a component of the flavoprotein-sulfur (FP) fragment of the enzyme.</text>
</comment>
<dbReference type="GO" id="GO:0003954">
    <property type="term" value="F:NADH dehydrogenase activity"/>
    <property type="evidence" value="ECO:0007669"/>
    <property type="project" value="TreeGrafter"/>
</dbReference>
<comment type="similarity">
    <text evidence="1">Belongs to the complex I 24 kDa subunit family.</text>
</comment>
<dbReference type="GO" id="GO:0008137">
    <property type="term" value="F:NADH dehydrogenase (ubiquinone) activity"/>
    <property type="evidence" value="ECO:0007669"/>
    <property type="project" value="UniProtKB-EC"/>
</dbReference>
<evidence type="ECO:0000256" key="13">
    <source>
        <dbReference type="ARBA" id="ARBA00034078"/>
    </source>
</evidence>
<dbReference type="Proteomes" id="UP000472275">
    <property type="component" value="Chromosome 4"/>
</dbReference>
<dbReference type="CTD" id="4729"/>
<gene>
    <name evidence="17" type="primary">NDUFV2</name>
</gene>
<dbReference type="RefSeq" id="XP_029867227.1">
    <property type="nucleotide sequence ID" value="XM_030011367.2"/>
</dbReference>
<keyword evidence="4" id="KW-0001">2Fe-2S</keyword>
<comment type="cofactor">
    <cofactor evidence="13">
        <name>[2Fe-2S] cluster</name>
        <dbReference type="ChEBI" id="CHEBI:190135"/>
    </cofactor>
</comment>
<feature type="compositionally biased region" description="Basic and acidic residues" evidence="16">
    <location>
        <begin position="12"/>
        <end position="27"/>
    </location>
</feature>
<dbReference type="NCBIfam" id="NF005725">
    <property type="entry name" value="PRK07539.1-5"/>
    <property type="match status" value="1"/>
</dbReference>
<dbReference type="PROSITE" id="PS01099">
    <property type="entry name" value="COMPLEX1_24K"/>
    <property type="match status" value="1"/>
</dbReference>
<keyword evidence="6" id="KW-1278">Translocase</keyword>
<dbReference type="GO" id="GO:0046872">
    <property type="term" value="F:metal ion binding"/>
    <property type="evidence" value="ECO:0007669"/>
    <property type="project" value="UniProtKB-KW"/>
</dbReference>
<name>A0A663ETA0_AQUCH</name>
<dbReference type="PANTHER" id="PTHR10371:SF3">
    <property type="entry name" value="NADH DEHYDROGENASE [UBIQUINONE] FLAVOPROTEIN 2, MITOCHONDRIAL"/>
    <property type="match status" value="1"/>
</dbReference>
<feature type="region of interest" description="Disordered" evidence="16">
    <location>
        <begin position="246"/>
        <end position="283"/>
    </location>
</feature>
<dbReference type="Gene3D" id="3.40.30.10">
    <property type="entry name" value="Glutaredoxin"/>
    <property type="match status" value="1"/>
</dbReference>
<evidence type="ECO:0000256" key="14">
    <source>
        <dbReference type="ARBA" id="ARBA00045293"/>
    </source>
</evidence>
<dbReference type="GO" id="GO:0045271">
    <property type="term" value="C:respiratory chain complex I"/>
    <property type="evidence" value="ECO:0007669"/>
    <property type="project" value="Ensembl"/>
</dbReference>
<dbReference type="AlphaFoldDB" id="A0A663ETA0"/>
<dbReference type="FunFam" id="1.10.10.1590:FF:000001">
    <property type="entry name" value="NADH-quinone oxidoreductase subunit E"/>
    <property type="match status" value="1"/>
</dbReference>
<dbReference type="CDD" id="cd03064">
    <property type="entry name" value="TRX_Fd_NuoE"/>
    <property type="match status" value="1"/>
</dbReference>
<dbReference type="InParanoid" id="A0A663ETA0"/>
<feature type="region of interest" description="Disordered" evidence="16">
    <location>
        <begin position="1"/>
        <end position="27"/>
    </location>
</feature>
<dbReference type="FunCoup" id="A0A663ETA0">
    <property type="interactions" value="859"/>
</dbReference>
<accession>A0A663ETA0</accession>
<evidence type="ECO:0000313" key="18">
    <source>
        <dbReference type="Proteomes" id="UP000472275"/>
    </source>
</evidence>
<evidence type="ECO:0000256" key="3">
    <source>
        <dbReference type="ARBA" id="ARBA00021380"/>
    </source>
</evidence>
<keyword evidence="10" id="KW-0830">Ubiquinone</keyword>
<organism evidence="17 18">
    <name type="scientific">Aquila chrysaetos chrysaetos</name>
    <dbReference type="NCBI Taxonomy" id="223781"/>
    <lineage>
        <taxon>Eukaryota</taxon>
        <taxon>Metazoa</taxon>
        <taxon>Chordata</taxon>
        <taxon>Craniata</taxon>
        <taxon>Vertebrata</taxon>
        <taxon>Euteleostomi</taxon>
        <taxon>Archelosauria</taxon>
        <taxon>Archosauria</taxon>
        <taxon>Dinosauria</taxon>
        <taxon>Saurischia</taxon>
        <taxon>Theropoda</taxon>
        <taxon>Coelurosauria</taxon>
        <taxon>Aves</taxon>
        <taxon>Neognathae</taxon>
        <taxon>Neoaves</taxon>
        <taxon>Telluraves</taxon>
        <taxon>Accipitrimorphae</taxon>
        <taxon>Accipitriformes</taxon>
        <taxon>Accipitridae</taxon>
        <taxon>Accipitrinae</taxon>
        <taxon>Aquila</taxon>
    </lineage>
</organism>
<comment type="catalytic activity">
    <reaction evidence="15">
        <text>a ubiquinone + NADH + 5 H(+)(in) = a ubiquinol + NAD(+) + 4 H(+)(out)</text>
        <dbReference type="Rhea" id="RHEA:29091"/>
        <dbReference type="Rhea" id="RHEA-COMP:9565"/>
        <dbReference type="Rhea" id="RHEA-COMP:9566"/>
        <dbReference type="ChEBI" id="CHEBI:15378"/>
        <dbReference type="ChEBI" id="CHEBI:16389"/>
        <dbReference type="ChEBI" id="CHEBI:17976"/>
        <dbReference type="ChEBI" id="CHEBI:57540"/>
        <dbReference type="ChEBI" id="CHEBI:57945"/>
        <dbReference type="EC" id="7.1.1.2"/>
    </reaction>
    <physiologicalReaction direction="left-to-right" evidence="15">
        <dbReference type="Rhea" id="RHEA:29092"/>
    </physiologicalReaction>
</comment>
<dbReference type="GO" id="GO:0051537">
    <property type="term" value="F:2 iron, 2 sulfur cluster binding"/>
    <property type="evidence" value="ECO:0007669"/>
    <property type="project" value="UniProtKB-KW"/>
</dbReference>
<dbReference type="OrthoDB" id="10254187at2759"/>
<proteinExistence type="inferred from homology"/>
<evidence type="ECO:0000256" key="16">
    <source>
        <dbReference type="SAM" id="MobiDB-lite"/>
    </source>
</evidence>
<protein>
    <recommendedName>
        <fullName evidence="3">NADH dehydrogenase [ubiquinone] flavoprotein 2, mitochondrial</fullName>
        <ecNumber evidence="2">7.1.1.2</ecNumber>
    </recommendedName>
    <alternativeName>
        <fullName evidence="12">NADH-ubiquinone oxidoreductase 24 kDa subunit</fullName>
    </alternativeName>
</protein>
<dbReference type="PANTHER" id="PTHR10371">
    <property type="entry name" value="NADH DEHYDROGENASE UBIQUINONE FLAVOPROTEIN 2, MITOCHONDRIAL"/>
    <property type="match status" value="1"/>
</dbReference>
<dbReference type="GO" id="GO:0048738">
    <property type="term" value="P:cardiac muscle tissue development"/>
    <property type="evidence" value="ECO:0007669"/>
    <property type="project" value="Ensembl"/>
</dbReference>
<dbReference type="InterPro" id="IPR002023">
    <property type="entry name" value="NuoE-like"/>
</dbReference>
<evidence type="ECO:0000256" key="11">
    <source>
        <dbReference type="ARBA" id="ARBA00025820"/>
    </source>
</evidence>
<keyword evidence="9" id="KW-0520">NAD</keyword>
<dbReference type="KEGG" id="achc:115340193"/>
<dbReference type="Gene3D" id="1.10.10.1590">
    <property type="entry name" value="NADH-quinone oxidoreductase subunit E"/>
    <property type="match status" value="1"/>
</dbReference>
<reference evidence="17" key="2">
    <citation type="submission" date="2025-09" db="UniProtKB">
        <authorList>
            <consortium name="Ensembl"/>
        </authorList>
    </citation>
    <scope>IDENTIFICATION</scope>
</reference>
<dbReference type="GO" id="GO:0007399">
    <property type="term" value="P:nervous system development"/>
    <property type="evidence" value="ECO:0007669"/>
    <property type="project" value="Ensembl"/>
</dbReference>
<dbReference type="GO" id="GO:0005743">
    <property type="term" value="C:mitochondrial inner membrane"/>
    <property type="evidence" value="ECO:0007669"/>
    <property type="project" value="Ensembl"/>
</dbReference>
<dbReference type="GO" id="GO:0006120">
    <property type="term" value="P:mitochondrial electron transport, NADH to ubiquinone"/>
    <property type="evidence" value="ECO:0007669"/>
    <property type="project" value="Ensembl"/>
</dbReference>
<keyword evidence="5" id="KW-0479">Metal-binding</keyword>
<evidence type="ECO:0000256" key="2">
    <source>
        <dbReference type="ARBA" id="ARBA00012944"/>
    </source>
</evidence>
<dbReference type="GeneID" id="115340193"/>
<keyword evidence="7" id="KW-0408">Iron</keyword>
<evidence type="ECO:0000256" key="15">
    <source>
        <dbReference type="ARBA" id="ARBA00048769"/>
    </source>
</evidence>
<sequence>MRGAGSPCCCAEGERRPQGERRKEGRVGRRPPLVAVAAMFLCAPLRAAAARSIRQIRYLHRTAVCNASGGTLFVHRDSPENNPDTPFEFTPENQKRIEAIINNYPGGHKSAAVMAVLDLAQRQHGWLPISAMNKVAEILEMPSMRVYEVATFYTMYNRKPVGKYHIQVCTTTPCMLRDSDSILEAIKKKLGIKVGGTTPDKLFTLTEVECLGACVNAPMVQINDNYYEDLTPKDIEDIIDELKAGKVPKPGPRSGRFSCEPAGGLTSLTEPPKGPGFGVRADL</sequence>
<dbReference type="FunFam" id="3.40.30.10:FF:000022">
    <property type="entry name" value="NADH dehydrogenase flavoprotein 2, mitochondrial"/>
    <property type="match status" value="1"/>
</dbReference>
<evidence type="ECO:0000256" key="6">
    <source>
        <dbReference type="ARBA" id="ARBA00022967"/>
    </source>
</evidence>
<reference evidence="17" key="1">
    <citation type="submission" date="2025-08" db="UniProtKB">
        <authorList>
            <consortium name="Ensembl"/>
        </authorList>
    </citation>
    <scope>IDENTIFICATION</scope>
</reference>
<dbReference type="NCBIfam" id="NF005722">
    <property type="entry name" value="PRK07539.1-2"/>
    <property type="match status" value="1"/>
</dbReference>
<dbReference type="InterPro" id="IPR041921">
    <property type="entry name" value="NuoE_N"/>
</dbReference>
<evidence type="ECO:0000256" key="10">
    <source>
        <dbReference type="ARBA" id="ARBA00023075"/>
    </source>
</evidence>
<evidence type="ECO:0000256" key="5">
    <source>
        <dbReference type="ARBA" id="ARBA00022723"/>
    </source>
</evidence>
<evidence type="ECO:0000256" key="12">
    <source>
        <dbReference type="ARBA" id="ARBA00030583"/>
    </source>
</evidence>
<dbReference type="InterPro" id="IPR042128">
    <property type="entry name" value="NuoE_dom"/>
</dbReference>
<evidence type="ECO:0000256" key="9">
    <source>
        <dbReference type="ARBA" id="ARBA00023027"/>
    </source>
</evidence>
<dbReference type="Ensembl" id="ENSACCT00020015772.1">
    <property type="protein sequence ID" value="ENSACCP00020015119.1"/>
    <property type="gene ID" value="ENSACCG00020010393.1"/>
</dbReference>
<keyword evidence="18" id="KW-1185">Reference proteome</keyword>
<keyword evidence="8" id="KW-0411">Iron-sulfur</keyword>
<dbReference type="SUPFAM" id="SSF52833">
    <property type="entry name" value="Thioredoxin-like"/>
    <property type="match status" value="1"/>
</dbReference>
<evidence type="ECO:0000256" key="7">
    <source>
        <dbReference type="ARBA" id="ARBA00023004"/>
    </source>
</evidence>
<evidence type="ECO:0000256" key="8">
    <source>
        <dbReference type="ARBA" id="ARBA00023014"/>
    </source>
</evidence>
<evidence type="ECO:0000313" key="17">
    <source>
        <dbReference type="Ensembl" id="ENSACCP00020015119.1"/>
    </source>
</evidence>
<dbReference type="GeneTree" id="ENSGT00390000017580"/>
<evidence type="ECO:0000256" key="4">
    <source>
        <dbReference type="ARBA" id="ARBA00022714"/>
    </source>
</evidence>
<dbReference type="NCBIfam" id="TIGR01958">
    <property type="entry name" value="nuoE_fam"/>
    <property type="match status" value="1"/>
</dbReference>
<evidence type="ECO:0000256" key="1">
    <source>
        <dbReference type="ARBA" id="ARBA00010643"/>
    </source>
</evidence>
<dbReference type="Pfam" id="PF01257">
    <property type="entry name" value="2Fe-2S_thioredx"/>
    <property type="match status" value="1"/>
</dbReference>
<comment type="function">
    <text evidence="14">Core subunit of the mitochondrial membrane respiratory chain NADH dehydrogenase (Complex I) which catalyzes electron transfer from NADH through the respiratory chain, using ubiquinone as an electron acceptor. Parts of the peripheral arm of the enzyme, where the electrons from NADH are accepted by flavin mononucleotide (FMN) and then passed along a chain of iron-sulfur clusters by electron tunnelling to the final acceptor ubiquinone. Contains one iron-sulfur cluster.</text>
</comment>
<dbReference type="InterPro" id="IPR036249">
    <property type="entry name" value="Thioredoxin-like_sf"/>
</dbReference>
<dbReference type="EC" id="7.1.1.2" evidence="2"/>